<protein>
    <submittedName>
        <fullName evidence="1">Uncharacterized protein</fullName>
    </submittedName>
</protein>
<name>A0A285PGT7_9HYPH</name>
<evidence type="ECO:0000313" key="1">
    <source>
        <dbReference type="EMBL" id="SNZ20940.1"/>
    </source>
</evidence>
<reference evidence="1 2" key="1">
    <citation type="submission" date="2017-09" db="EMBL/GenBank/DDBJ databases">
        <authorList>
            <person name="Ehlers B."/>
            <person name="Leendertz F.H."/>
        </authorList>
    </citation>
    <scope>NUCLEOTIDE SEQUENCE [LARGE SCALE GENOMIC DNA]</scope>
    <source>
        <strain evidence="1 2">DSM 18289</strain>
    </source>
</reference>
<keyword evidence="2" id="KW-1185">Reference proteome</keyword>
<evidence type="ECO:0000313" key="2">
    <source>
        <dbReference type="Proteomes" id="UP000219439"/>
    </source>
</evidence>
<proteinExistence type="predicted"/>
<gene>
    <name evidence="1" type="ORF">SAMN06265368_4054</name>
</gene>
<dbReference type="AlphaFoldDB" id="A0A285PGT7"/>
<dbReference type="Proteomes" id="UP000219439">
    <property type="component" value="Unassembled WGS sequence"/>
</dbReference>
<organism evidence="1 2">
    <name type="scientific">Cohaesibacter gelatinilyticus</name>
    <dbReference type="NCBI Taxonomy" id="372072"/>
    <lineage>
        <taxon>Bacteria</taxon>
        <taxon>Pseudomonadati</taxon>
        <taxon>Pseudomonadota</taxon>
        <taxon>Alphaproteobacteria</taxon>
        <taxon>Hyphomicrobiales</taxon>
        <taxon>Cohaesibacteraceae</taxon>
    </lineage>
</organism>
<sequence>MYLLIEYQQEAPLILRGPAIFEGHHSGSIAPLWILLALVATTKRMAEIREPSPETPPHPPYRGVLRHTVLDFETVRIWKNRVTLWFGLGDGGRVFSLDLRGVRG</sequence>
<dbReference type="EMBL" id="OBEL01000006">
    <property type="protein sequence ID" value="SNZ20940.1"/>
    <property type="molecule type" value="Genomic_DNA"/>
</dbReference>
<accession>A0A285PGT7</accession>